<dbReference type="InterPro" id="IPR039425">
    <property type="entry name" value="RNA_pol_sigma-70-like"/>
</dbReference>
<accession>A0ABP8UHG2</accession>
<evidence type="ECO:0000256" key="1">
    <source>
        <dbReference type="ARBA" id="ARBA00010641"/>
    </source>
</evidence>
<keyword evidence="3" id="KW-0731">Sigma factor</keyword>
<comment type="similarity">
    <text evidence="1">Belongs to the sigma-70 factor family. ECF subfamily.</text>
</comment>
<keyword evidence="4" id="KW-0238">DNA-binding</keyword>
<keyword evidence="2" id="KW-0805">Transcription regulation</keyword>
<dbReference type="SUPFAM" id="SSF88659">
    <property type="entry name" value="Sigma3 and sigma4 domains of RNA polymerase sigma factors"/>
    <property type="match status" value="1"/>
</dbReference>
<evidence type="ECO:0000256" key="5">
    <source>
        <dbReference type="ARBA" id="ARBA00023163"/>
    </source>
</evidence>
<dbReference type="InterPro" id="IPR007627">
    <property type="entry name" value="RNA_pol_sigma70_r2"/>
</dbReference>
<comment type="caution">
    <text evidence="9">The sequence shown here is derived from an EMBL/GenBank/DDBJ whole genome shotgun (WGS) entry which is preliminary data.</text>
</comment>
<dbReference type="InterPro" id="IPR036388">
    <property type="entry name" value="WH-like_DNA-bd_sf"/>
</dbReference>
<dbReference type="InterPro" id="IPR013324">
    <property type="entry name" value="RNA_pol_sigma_r3/r4-like"/>
</dbReference>
<feature type="transmembrane region" description="Helical" evidence="7">
    <location>
        <begin position="214"/>
        <end position="235"/>
    </location>
</feature>
<keyword evidence="7" id="KW-1133">Transmembrane helix</keyword>
<dbReference type="PANTHER" id="PTHR43133:SF8">
    <property type="entry name" value="RNA POLYMERASE SIGMA FACTOR HI_1459-RELATED"/>
    <property type="match status" value="1"/>
</dbReference>
<keyword evidence="10" id="KW-1185">Reference proteome</keyword>
<evidence type="ECO:0000313" key="9">
    <source>
        <dbReference type="EMBL" id="GAA4630034.1"/>
    </source>
</evidence>
<dbReference type="Gene3D" id="1.10.10.10">
    <property type="entry name" value="Winged helix-like DNA-binding domain superfamily/Winged helix DNA-binding domain"/>
    <property type="match status" value="1"/>
</dbReference>
<keyword evidence="7" id="KW-0472">Membrane</keyword>
<evidence type="ECO:0000256" key="3">
    <source>
        <dbReference type="ARBA" id="ARBA00023082"/>
    </source>
</evidence>
<gene>
    <name evidence="9" type="ORF">GCM10023196_053730</name>
</gene>
<dbReference type="RefSeq" id="WP_345433786.1">
    <property type="nucleotide sequence ID" value="NZ_BAABHK010000008.1"/>
</dbReference>
<proteinExistence type="inferred from homology"/>
<dbReference type="EMBL" id="BAABHK010000008">
    <property type="protein sequence ID" value="GAA4630034.1"/>
    <property type="molecule type" value="Genomic_DNA"/>
</dbReference>
<feature type="region of interest" description="Disordered" evidence="6">
    <location>
        <begin position="241"/>
        <end position="309"/>
    </location>
</feature>
<sequence length="401" mass="43754">MARWSRFAPTADKRLVKALHEGDEEALATLYDVYAERLYDYCSALLADDKAAADVVHDTFIDAARRAPRLREREQLRAWLYASARRRCLLRKRPAAMADDQAFARLDFFHREVLFLVHRHDLTGEDLAATLGVTARRAQERLNRATRQFSDGEKVVDAVPVPEPPSALRHRVLHAGTDPELAGYRTEIAARGGALTPEGMPRQPDAPSRLARRWAFASGGSVAAVATAIVVMMFIGPGVPIPDLQWPGQGRPRPKTPTSRTHRSEFPVVAKPRTSQPRPALPGPELVPSPGPTKTRPRKSPKPPKGTLVVNPVSVHLQAMTKIADIDLSAKNGKVSWNASNSDPKIVLSNVTGEISAGEHATVQVILDRKGITPPGQTVVTVTDGAGHSTPVTVTWDLSLF</sequence>
<organism evidence="9 10">
    <name type="scientific">Actinoallomurus vinaceus</name>
    <dbReference type="NCBI Taxonomy" id="1080074"/>
    <lineage>
        <taxon>Bacteria</taxon>
        <taxon>Bacillati</taxon>
        <taxon>Actinomycetota</taxon>
        <taxon>Actinomycetes</taxon>
        <taxon>Streptosporangiales</taxon>
        <taxon>Thermomonosporaceae</taxon>
        <taxon>Actinoallomurus</taxon>
    </lineage>
</organism>
<dbReference type="Proteomes" id="UP001501442">
    <property type="component" value="Unassembled WGS sequence"/>
</dbReference>
<dbReference type="Gene3D" id="1.10.1740.10">
    <property type="match status" value="1"/>
</dbReference>
<dbReference type="Pfam" id="PF04542">
    <property type="entry name" value="Sigma70_r2"/>
    <property type="match status" value="1"/>
</dbReference>
<evidence type="ECO:0000259" key="8">
    <source>
        <dbReference type="Pfam" id="PF04542"/>
    </source>
</evidence>
<keyword evidence="5" id="KW-0804">Transcription</keyword>
<protein>
    <recommendedName>
        <fullName evidence="8">RNA polymerase sigma-70 region 2 domain-containing protein</fullName>
    </recommendedName>
</protein>
<feature type="compositionally biased region" description="Pro residues" evidence="6">
    <location>
        <begin position="279"/>
        <end position="291"/>
    </location>
</feature>
<evidence type="ECO:0000256" key="4">
    <source>
        <dbReference type="ARBA" id="ARBA00023125"/>
    </source>
</evidence>
<reference evidence="10" key="1">
    <citation type="journal article" date="2019" name="Int. J. Syst. Evol. Microbiol.">
        <title>The Global Catalogue of Microorganisms (GCM) 10K type strain sequencing project: providing services to taxonomists for standard genome sequencing and annotation.</title>
        <authorList>
            <consortium name="The Broad Institute Genomics Platform"/>
            <consortium name="The Broad Institute Genome Sequencing Center for Infectious Disease"/>
            <person name="Wu L."/>
            <person name="Ma J."/>
        </authorList>
    </citation>
    <scope>NUCLEOTIDE SEQUENCE [LARGE SCALE GENOMIC DNA]</scope>
    <source>
        <strain evidence="10">JCM 17939</strain>
    </source>
</reference>
<dbReference type="PANTHER" id="PTHR43133">
    <property type="entry name" value="RNA POLYMERASE ECF-TYPE SIGMA FACTO"/>
    <property type="match status" value="1"/>
</dbReference>
<keyword evidence="7" id="KW-0812">Transmembrane</keyword>
<evidence type="ECO:0000313" key="10">
    <source>
        <dbReference type="Proteomes" id="UP001501442"/>
    </source>
</evidence>
<feature type="domain" description="RNA polymerase sigma-70 region 2" evidence="8">
    <location>
        <begin position="30"/>
        <end position="91"/>
    </location>
</feature>
<dbReference type="InterPro" id="IPR013325">
    <property type="entry name" value="RNA_pol_sigma_r2"/>
</dbReference>
<evidence type="ECO:0000256" key="2">
    <source>
        <dbReference type="ARBA" id="ARBA00023015"/>
    </source>
</evidence>
<evidence type="ECO:0000256" key="7">
    <source>
        <dbReference type="SAM" id="Phobius"/>
    </source>
</evidence>
<dbReference type="SUPFAM" id="SSF88946">
    <property type="entry name" value="Sigma2 domain of RNA polymerase sigma factors"/>
    <property type="match status" value="1"/>
</dbReference>
<name>A0ABP8UHG2_9ACTN</name>
<evidence type="ECO:0000256" key="6">
    <source>
        <dbReference type="SAM" id="MobiDB-lite"/>
    </source>
</evidence>